<dbReference type="PROSITE" id="PS50931">
    <property type="entry name" value="HTH_LYSR"/>
    <property type="match status" value="1"/>
</dbReference>
<dbReference type="PANTHER" id="PTHR30346:SF0">
    <property type="entry name" value="HCA OPERON TRANSCRIPTIONAL ACTIVATOR HCAR"/>
    <property type="match status" value="1"/>
</dbReference>
<evidence type="ECO:0000256" key="1">
    <source>
        <dbReference type="ARBA" id="ARBA00009437"/>
    </source>
</evidence>
<dbReference type="Pfam" id="PF00126">
    <property type="entry name" value="HTH_1"/>
    <property type="match status" value="1"/>
</dbReference>
<evidence type="ECO:0000256" key="2">
    <source>
        <dbReference type="ARBA" id="ARBA00023015"/>
    </source>
</evidence>
<proteinExistence type="inferred from homology"/>
<evidence type="ECO:0000256" key="3">
    <source>
        <dbReference type="ARBA" id="ARBA00023125"/>
    </source>
</evidence>
<sequence>MIDLRRFRRFIAVADTFSFRRAAERLHMAQPPLSAAMRKLEDERASTRCATPRATRCANGGSRW</sequence>
<keyword evidence="4" id="KW-0804">Transcription</keyword>
<organism evidence="6 7">
    <name type="scientific">Burkholderia contaminans LMG 23361</name>
    <dbReference type="NCBI Taxonomy" id="1334628"/>
    <lineage>
        <taxon>Bacteria</taxon>
        <taxon>Pseudomonadati</taxon>
        <taxon>Pseudomonadota</taxon>
        <taxon>Betaproteobacteria</taxon>
        <taxon>Burkholderiales</taxon>
        <taxon>Burkholderiaceae</taxon>
        <taxon>Burkholderia</taxon>
        <taxon>Burkholderia cepacia complex</taxon>
    </lineage>
</organism>
<feature type="domain" description="HTH lysR-type" evidence="5">
    <location>
        <begin position="2"/>
        <end position="43"/>
    </location>
</feature>
<dbReference type="InterPro" id="IPR000847">
    <property type="entry name" value="LysR_HTH_N"/>
</dbReference>
<accession>A0ABD4AFT4</accession>
<evidence type="ECO:0000313" key="7">
    <source>
        <dbReference type="Proteomes" id="UP000034400"/>
    </source>
</evidence>
<gene>
    <name evidence="6" type="ORF">WR31_37220</name>
</gene>
<comment type="similarity">
    <text evidence="1">Belongs to the LysR transcriptional regulatory family.</text>
</comment>
<dbReference type="Gene3D" id="1.10.10.10">
    <property type="entry name" value="Winged helix-like DNA-binding domain superfamily/Winged helix DNA-binding domain"/>
    <property type="match status" value="1"/>
</dbReference>
<evidence type="ECO:0000259" key="5">
    <source>
        <dbReference type="PROSITE" id="PS50931"/>
    </source>
</evidence>
<dbReference type="GO" id="GO:0003677">
    <property type="term" value="F:DNA binding"/>
    <property type="evidence" value="ECO:0007669"/>
    <property type="project" value="UniProtKB-KW"/>
</dbReference>
<reference evidence="6 7" key="1">
    <citation type="submission" date="2015-03" db="EMBL/GenBank/DDBJ databases">
        <title>Draft genome sequences of the Burkholderia contaminans strains LMG 23361 and FFH2055 and Burkholderia cenocepacia K56-2.</title>
        <authorList>
            <person name="Bloodworth R.A."/>
            <person name="Selin C."/>
            <person name="Lopez De Volder M.A."/>
            <person name="Degrossi J."/>
            <person name="Drevinek P."/>
            <person name="Galanternik L."/>
            <person name="Cardona S.T."/>
        </authorList>
    </citation>
    <scope>NUCLEOTIDE SEQUENCE [LARGE SCALE GENOMIC DNA]</scope>
    <source>
        <strain evidence="6 7">LMG 23361</strain>
    </source>
</reference>
<evidence type="ECO:0000313" key="6">
    <source>
        <dbReference type="EMBL" id="KKL29264.1"/>
    </source>
</evidence>
<protein>
    <recommendedName>
        <fullName evidence="5">HTH lysR-type domain-containing protein</fullName>
    </recommendedName>
</protein>
<dbReference type="AlphaFoldDB" id="A0ABD4AFT4"/>
<keyword evidence="3" id="KW-0238">DNA-binding</keyword>
<dbReference type="EMBL" id="LASD01000018">
    <property type="protein sequence ID" value="KKL29264.1"/>
    <property type="molecule type" value="Genomic_DNA"/>
</dbReference>
<dbReference type="InterPro" id="IPR036390">
    <property type="entry name" value="WH_DNA-bd_sf"/>
</dbReference>
<comment type="caution">
    <text evidence="6">The sequence shown here is derived from an EMBL/GenBank/DDBJ whole genome shotgun (WGS) entry which is preliminary data.</text>
</comment>
<dbReference type="InterPro" id="IPR036388">
    <property type="entry name" value="WH-like_DNA-bd_sf"/>
</dbReference>
<dbReference type="Proteomes" id="UP000034400">
    <property type="component" value="Unassembled WGS sequence"/>
</dbReference>
<name>A0ABD4AFT4_9BURK</name>
<dbReference type="PANTHER" id="PTHR30346">
    <property type="entry name" value="TRANSCRIPTIONAL DUAL REGULATOR HCAR-RELATED"/>
    <property type="match status" value="1"/>
</dbReference>
<dbReference type="SUPFAM" id="SSF46785">
    <property type="entry name" value="Winged helix' DNA-binding domain"/>
    <property type="match status" value="1"/>
</dbReference>
<keyword evidence="2" id="KW-0805">Transcription regulation</keyword>
<evidence type="ECO:0000256" key="4">
    <source>
        <dbReference type="ARBA" id="ARBA00023163"/>
    </source>
</evidence>